<dbReference type="PANTHER" id="PTHR36842">
    <property type="entry name" value="PROTEIN TOLB HOMOLOG"/>
    <property type="match status" value="1"/>
</dbReference>
<sequence length="451" mass="46577">MHRRPALPYADRSCRRAIAAICAGLAVGAAGPPAGMALAAESGTRTSRASVATAGTQANSYSLGHAISSDGRYVAFDSAASNLVPRDTNGASDVFLRDRERGTTIRVGVSRDGGQANGASAEPTISPDGRYVGFTSIASNLVPGDTNGVEDVFLRDVRTGAVSAVTVSGVNGPANGSSSGPAVSADGRYVTFYSYASNLVPDDTNGVRDVFVRDLRAGVTTRASVSGAGEQAADGSYEPAINADGRYVTFYSSASNLVPGDTNSAPDVFVRDLRAGLTIRVSVSDTEEQANGWGSYSPAISADGRRIVFTSNGSNLTRDDTNGVIDVFVRDLRAGTTRPVSVSSAGAQSNTSVWNPVISADGRYVSFATDATNLVADDTNDTEDVFVRDLRTGVTSRVSVSGAGVQADAAAHGPVISGDGRYVSFVSRASNLVPGDTNDELDVFVRQQGAW</sequence>
<evidence type="ECO:0000313" key="3">
    <source>
        <dbReference type="Proteomes" id="UP000649753"/>
    </source>
</evidence>
<keyword evidence="3" id="KW-1185">Reference proteome</keyword>
<dbReference type="SUPFAM" id="SSF82171">
    <property type="entry name" value="DPP6 N-terminal domain-like"/>
    <property type="match status" value="1"/>
</dbReference>
<evidence type="ECO:0000256" key="1">
    <source>
        <dbReference type="ARBA" id="ARBA00009820"/>
    </source>
</evidence>
<protein>
    <submittedName>
        <fullName evidence="2">Tol biopolymer transport system component</fullName>
    </submittedName>
</protein>
<dbReference type="AlphaFoldDB" id="A0A927MBE1"/>
<dbReference type="InterPro" id="IPR011659">
    <property type="entry name" value="WD40"/>
</dbReference>
<evidence type="ECO:0000313" key="2">
    <source>
        <dbReference type="EMBL" id="MBE1491643.1"/>
    </source>
</evidence>
<dbReference type="Pfam" id="PF07676">
    <property type="entry name" value="PD40"/>
    <property type="match status" value="3"/>
</dbReference>
<dbReference type="Gene3D" id="2.120.10.30">
    <property type="entry name" value="TolB, C-terminal domain"/>
    <property type="match status" value="1"/>
</dbReference>
<dbReference type="InterPro" id="IPR011042">
    <property type="entry name" value="6-blade_b-propeller_TolB-like"/>
</dbReference>
<proteinExistence type="inferred from homology"/>
<dbReference type="EMBL" id="JADBEB010000001">
    <property type="protein sequence ID" value="MBE1491643.1"/>
    <property type="molecule type" value="Genomic_DNA"/>
</dbReference>
<reference evidence="2" key="1">
    <citation type="submission" date="2020-10" db="EMBL/GenBank/DDBJ databases">
        <title>Sequencing the genomes of 1000 actinobacteria strains.</title>
        <authorList>
            <person name="Klenk H.-P."/>
        </authorList>
    </citation>
    <scope>NUCLEOTIDE SEQUENCE</scope>
    <source>
        <strain evidence="2">DSM 46832</strain>
    </source>
</reference>
<comment type="similarity">
    <text evidence="1">Belongs to the TolB family.</text>
</comment>
<organism evidence="2 3">
    <name type="scientific">Plantactinospora soyae</name>
    <dbReference type="NCBI Taxonomy" id="1544732"/>
    <lineage>
        <taxon>Bacteria</taxon>
        <taxon>Bacillati</taxon>
        <taxon>Actinomycetota</taxon>
        <taxon>Actinomycetes</taxon>
        <taxon>Micromonosporales</taxon>
        <taxon>Micromonosporaceae</taxon>
        <taxon>Plantactinospora</taxon>
    </lineage>
</organism>
<accession>A0A927MBE1</accession>
<comment type="caution">
    <text evidence="2">The sequence shown here is derived from an EMBL/GenBank/DDBJ whole genome shotgun (WGS) entry which is preliminary data.</text>
</comment>
<gene>
    <name evidence="2" type="ORF">H4W31_007281</name>
</gene>
<name>A0A927MBE1_9ACTN</name>
<dbReference type="Proteomes" id="UP000649753">
    <property type="component" value="Unassembled WGS sequence"/>
</dbReference>
<dbReference type="RefSeq" id="WP_192770678.1">
    <property type="nucleotide sequence ID" value="NZ_JADBEB010000001.1"/>
</dbReference>